<dbReference type="Gene3D" id="1.20.80.10">
    <property type="match status" value="1"/>
</dbReference>
<dbReference type="InterPro" id="IPR014352">
    <property type="entry name" value="FERM/acyl-CoA-bd_prot_sf"/>
</dbReference>
<dbReference type="VEuPathDB" id="TriTrypDB:LpyrH10_06_4790"/>
<dbReference type="GO" id="GO:0006631">
    <property type="term" value="P:fatty acid metabolic process"/>
    <property type="evidence" value="ECO:0007669"/>
    <property type="project" value="TreeGrafter"/>
</dbReference>
<evidence type="ECO:0000313" key="4">
    <source>
        <dbReference type="EMBL" id="KPA81854.1"/>
    </source>
</evidence>
<proteinExistence type="predicted"/>
<name>A0A0N0VFQ5_LEPPY</name>
<accession>A0A0N0VFQ5</accession>
<evidence type="ECO:0000256" key="2">
    <source>
        <dbReference type="SAM" id="MobiDB-lite"/>
    </source>
</evidence>
<protein>
    <recommendedName>
        <fullName evidence="3">ACB domain-containing protein</fullName>
    </recommendedName>
</protein>
<evidence type="ECO:0000313" key="5">
    <source>
        <dbReference type="Proteomes" id="UP000037923"/>
    </source>
</evidence>
<evidence type="ECO:0000256" key="1">
    <source>
        <dbReference type="ARBA" id="ARBA00023121"/>
    </source>
</evidence>
<dbReference type="OMA" id="MRARHAF"/>
<dbReference type="Proteomes" id="UP000037923">
    <property type="component" value="Unassembled WGS sequence"/>
</dbReference>
<dbReference type="Pfam" id="PF00887">
    <property type="entry name" value="ACBP"/>
    <property type="match status" value="1"/>
</dbReference>
<dbReference type="GO" id="GO:0005737">
    <property type="term" value="C:cytoplasm"/>
    <property type="evidence" value="ECO:0007669"/>
    <property type="project" value="TreeGrafter"/>
</dbReference>
<dbReference type="AlphaFoldDB" id="A0A0N0VFQ5"/>
<keyword evidence="5" id="KW-1185">Reference proteome</keyword>
<sequence>MDLPFPEKYYEVAKYFDFYIGDVEQTPLLTDAQRLLFYALRQQAEHGPCNEPQPSLWHLTERHKHQAWKQLGRISTFEAMVFFVQQFERVLWALEHPGEDVSAADASMKVTVDWPTRLRELQASSSEKDEREEKGIRNGTAEQRSTEEANPALSSPPSPQSAPSLPVSLSAEEMQRWDGDIVAHAALTLDNIRFLATELMRTREALRQARETVLVEGCHVNGSRSEKLPVLLPPTSSPSLSSGQSHTASAVPPLKPVWTKNGAAMPLPIVPPPVRFSARSLTEAAVRPPLETYARKRVVQDPTPAPPPDTSTSWFTWY</sequence>
<reference evidence="4 5" key="1">
    <citation type="submission" date="2015-07" db="EMBL/GenBank/DDBJ databases">
        <title>High-quality genome of monoxenous trypanosomatid Leptomonas pyrrhocoris.</title>
        <authorList>
            <person name="Flegontov P."/>
            <person name="Butenko A."/>
            <person name="Firsov S."/>
            <person name="Vlcek C."/>
            <person name="Logacheva M.D."/>
            <person name="Field M."/>
            <person name="Filatov D."/>
            <person name="Flegontova O."/>
            <person name="Gerasimov E."/>
            <person name="Jackson A.P."/>
            <person name="Kelly S."/>
            <person name="Opperdoes F."/>
            <person name="O'Reilly A."/>
            <person name="Votypka J."/>
            <person name="Yurchenko V."/>
            <person name="Lukes J."/>
        </authorList>
    </citation>
    <scope>NUCLEOTIDE SEQUENCE [LARGE SCALE GENOMIC DNA]</scope>
    <source>
        <strain evidence="4">H10</strain>
    </source>
</reference>
<dbReference type="InterPro" id="IPR000582">
    <property type="entry name" value="Acyl-CoA-binding_protein"/>
</dbReference>
<dbReference type="PANTHER" id="PTHR23310">
    <property type="entry name" value="ACYL-COA-BINDING PROTEIN, ACBP"/>
    <property type="match status" value="1"/>
</dbReference>
<dbReference type="GO" id="GO:0000062">
    <property type="term" value="F:fatty-acyl-CoA binding"/>
    <property type="evidence" value="ECO:0007669"/>
    <property type="project" value="InterPro"/>
</dbReference>
<feature type="region of interest" description="Disordered" evidence="2">
    <location>
        <begin position="120"/>
        <end position="170"/>
    </location>
</feature>
<dbReference type="RefSeq" id="XP_015660293.1">
    <property type="nucleotide sequence ID" value="XM_015801673.1"/>
</dbReference>
<dbReference type="RefSeq" id="XP_015660294.1">
    <property type="nucleotide sequence ID" value="XM_015801674.1"/>
</dbReference>
<dbReference type="PANTHER" id="PTHR23310:SF77">
    <property type="entry name" value="LD25952P"/>
    <property type="match status" value="1"/>
</dbReference>
<dbReference type="GeneID" id="26904400"/>
<evidence type="ECO:0000259" key="3">
    <source>
        <dbReference type="PROSITE" id="PS51228"/>
    </source>
</evidence>
<dbReference type="InterPro" id="IPR035984">
    <property type="entry name" value="Acyl-CoA-binding_sf"/>
</dbReference>
<feature type="domain" description="ACB" evidence="3">
    <location>
        <begin position="12"/>
        <end position="96"/>
    </location>
</feature>
<feature type="region of interest" description="Disordered" evidence="2">
    <location>
        <begin position="226"/>
        <end position="250"/>
    </location>
</feature>
<organism evidence="4 5">
    <name type="scientific">Leptomonas pyrrhocoris</name>
    <name type="common">Firebug parasite</name>
    <dbReference type="NCBI Taxonomy" id="157538"/>
    <lineage>
        <taxon>Eukaryota</taxon>
        <taxon>Discoba</taxon>
        <taxon>Euglenozoa</taxon>
        <taxon>Kinetoplastea</taxon>
        <taxon>Metakinetoplastina</taxon>
        <taxon>Trypanosomatida</taxon>
        <taxon>Trypanosomatidae</taxon>
        <taxon>Leishmaniinae</taxon>
        <taxon>Leptomonas</taxon>
    </lineage>
</organism>
<keyword evidence="1" id="KW-0446">Lipid-binding</keyword>
<comment type="caution">
    <text evidence="4">The sequence shown here is derived from an EMBL/GenBank/DDBJ whole genome shotgun (WGS) entry which is preliminary data.</text>
</comment>
<gene>
    <name evidence="4" type="ORF">ABB37_04109</name>
</gene>
<dbReference type="PROSITE" id="PS51228">
    <property type="entry name" value="ACB_2"/>
    <property type="match status" value="1"/>
</dbReference>
<feature type="compositionally biased region" description="Low complexity" evidence="2">
    <location>
        <begin position="161"/>
        <end position="170"/>
    </location>
</feature>
<dbReference type="EMBL" id="LGTL01000006">
    <property type="protein sequence ID" value="KPA81855.1"/>
    <property type="molecule type" value="Genomic_DNA"/>
</dbReference>
<feature type="region of interest" description="Disordered" evidence="2">
    <location>
        <begin position="290"/>
        <end position="318"/>
    </location>
</feature>
<dbReference type="OrthoDB" id="346910at2759"/>
<feature type="compositionally biased region" description="Basic and acidic residues" evidence="2">
    <location>
        <begin position="120"/>
        <end position="136"/>
    </location>
</feature>
<dbReference type="SUPFAM" id="SSF47027">
    <property type="entry name" value="Acyl-CoA binding protein"/>
    <property type="match status" value="1"/>
</dbReference>
<dbReference type="EMBL" id="LGTL01000006">
    <property type="protein sequence ID" value="KPA81854.1"/>
    <property type="molecule type" value="Genomic_DNA"/>
</dbReference>